<evidence type="ECO:0000313" key="7">
    <source>
        <dbReference type="EMBL" id="PMD43229.1"/>
    </source>
</evidence>
<dbReference type="EC" id="1.1.1.179" evidence="3"/>
<dbReference type="EMBL" id="KZ613942">
    <property type="protein sequence ID" value="PMD43229.1"/>
    <property type="molecule type" value="Genomic_DNA"/>
</dbReference>
<dbReference type="InterPro" id="IPR000683">
    <property type="entry name" value="Gfo/Idh/MocA-like_OxRdtase_N"/>
</dbReference>
<dbReference type="PANTHER" id="PTHR22604:SF105">
    <property type="entry name" value="TRANS-1,2-DIHYDROBENZENE-1,2-DIOL DEHYDROGENASE"/>
    <property type="match status" value="1"/>
</dbReference>
<sequence length="287" mass="31694">MSPTELPSLRWGVIGTGRISTMFLRDILITRPQARAHHQVVAIGSSSIQKATSFVTNVWEDLTVSKPQLYDNYHSVYNDSNVEIVYVGTPHVLHKQNCLDAIAAGKHVLCEKPFTINERDAKEVIDAARQKGVFIMEVLAQSIACSLISAFHYPQKDAKRSGSESMAICTTTMYHETSRDFCTIEGSEGTITIYGLAASVPSGFRIKCKRAEKGTPAKVVNYDAEEDVKFEHAGVGYHFEADAVAIDIAAGRMENATMPLDETLRMMSLMDGIRKACGLVYPQEREV</sequence>
<dbReference type="STRING" id="1149755.A0A2J6RXJ1"/>
<proteinExistence type="inferred from homology"/>
<keyword evidence="2" id="KW-0560">Oxidoreductase</keyword>
<dbReference type="Pfam" id="PF01408">
    <property type="entry name" value="GFO_IDH_MocA"/>
    <property type="match status" value="1"/>
</dbReference>
<dbReference type="Gene3D" id="3.30.360.10">
    <property type="entry name" value="Dihydrodipicolinate Reductase, domain 2"/>
    <property type="match status" value="1"/>
</dbReference>
<comment type="catalytic activity">
    <reaction evidence="5">
        <text>D-xylose + NADP(+) = D-xylono-1,5-lactone + NADPH + H(+)</text>
        <dbReference type="Rhea" id="RHEA:22000"/>
        <dbReference type="ChEBI" id="CHEBI:15378"/>
        <dbReference type="ChEBI" id="CHEBI:15867"/>
        <dbReference type="ChEBI" id="CHEBI:53455"/>
        <dbReference type="ChEBI" id="CHEBI:57783"/>
        <dbReference type="ChEBI" id="CHEBI:58349"/>
        <dbReference type="EC" id="1.1.1.179"/>
    </reaction>
</comment>
<evidence type="ECO:0000259" key="6">
    <source>
        <dbReference type="Pfam" id="PF01408"/>
    </source>
</evidence>
<comment type="similarity">
    <text evidence="1">Belongs to the Gfo/Idh/MocA family.</text>
</comment>
<evidence type="ECO:0000256" key="4">
    <source>
        <dbReference type="ARBA" id="ARBA00042988"/>
    </source>
</evidence>
<feature type="domain" description="Gfo/Idh/MocA-like oxidoreductase N-terminal" evidence="6">
    <location>
        <begin position="9"/>
        <end position="136"/>
    </location>
</feature>
<evidence type="ECO:0000313" key="8">
    <source>
        <dbReference type="Proteomes" id="UP000235786"/>
    </source>
</evidence>
<dbReference type="PANTHER" id="PTHR22604">
    <property type="entry name" value="OXIDOREDUCTASES"/>
    <property type="match status" value="1"/>
</dbReference>
<dbReference type="AlphaFoldDB" id="A0A2J6RXJ1"/>
<dbReference type="OrthoDB" id="2129491at2759"/>
<reference evidence="7 8" key="1">
    <citation type="submission" date="2016-04" db="EMBL/GenBank/DDBJ databases">
        <title>A degradative enzymes factory behind the ericoid mycorrhizal symbiosis.</title>
        <authorList>
            <consortium name="DOE Joint Genome Institute"/>
            <person name="Martino E."/>
            <person name="Morin E."/>
            <person name="Grelet G."/>
            <person name="Kuo A."/>
            <person name="Kohler A."/>
            <person name="Daghino S."/>
            <person name="Barry K."/>
            <person name="Choi C."/>
            <person name="Cichocki N."/>
            <person name="Clum A."/>
            <person name="Copeland A."/>
            <person name="Hainaut M."/>
            <person name="Haridas S."/>
            <person name="Labutti K."/>
            <person name="Lindquist E."/>
            <person name="Lipzen A."/>
            <person name="Khouja H.-R."/>
            <person name="Murat C."/>
            <person name="Ohm R."/>
            <person name="Olson A."/>
            <person name="Spatafora J."/>
            <person name="Veneault-Fourrey C."/>
            <person name="Henrissat B."/>
            <person name="Grigoriev I."/>
            <person name="Martin F."/>
            <person name="Perotto S."/>
        </authorList>
    </citation>
    <scope>NUCLEOTIDE SEQUENCE [LARGE SCALE GENOMIC DNA]</scope>
    <source>
        <strain evidence="7 8">F</strain>
    </source>
</reference>
<name>A0A2J6RXJ1_HYAVF</name>
<keyword evidence="8" id="KW-1185">Reference proteome</keyword>
<dbReference type="SUPFAM" id="SSF51735">
    <property type="entry name" value="NAD(P)-binding Rossmann-fold domains"/>
    <property type="match status" value="1"/>
</dbReference>
<evidence type="ECO:0000256" key="5">
    <source>
        <dbReference type="ARBA" id="ARBA00049233"/>
    </source>
</evidence>
<protein>
    <recommendedName>
        <fullName evidence="3">D-xylose 1-dehydrogenase (NADP(+), D-xylono-1,5-lactone-forming)</fullName>
        <ecNumber evidence="3">1.1.1.179</ecNumber>
    </recommendedName>
    <alternativeName>
        <fullName evidence="4">D-xylose-NADP dehydrogenase</fullName>
    </alternativeName>
</protein>
<dbReference type="Gene3D" id="3.40.50.720">
    <property type="entry name" value="NAD(P)-binding Rossmann-like Domain"/>
    <property type="match status" value="1"/>
</dbReference>
<organism evidence="7 8">
    <name type="scientific">Hyaloscypha variabilis (strain UAMH 11265 / GT02V1 / F)</name>
    <name type="common">Meliniomyces variabilis</name>
    <dbReference type="NCBI Taxonomy" id="1149755"/>
    <lineage>
        <taxon>Eukaryota</taxon>
        <taxon>Fungi</taxon>
        <taxon>Dikarya</taxon>
        <taxon>Ascomycota</taxon>
        <taxon>Pezizomycotina</taxon>
        <taxon>Leotiomycetes</taxon>
        <taxon>Helotiales</taxon>
        <taxon>Hyaloscyphaceae</taxon>
        <taxon>Hyaloscypha</taxon>
        <taxon>Hyaloscypha variabilis</taxon>
    </lineage>
</organism>
<accession>A0A2J6RXJ1</accession>
<dbReference type="GO" id="GO:0000166">
    <property type="term" value="F:nucleotide binding"/>
    <property type="evidence" value="ECO:0007669"/>
    <property type="project" value="InterPro"/>
</dbReference>
<evidence type="ECO:0000256" key="1">
    <source>
        <dbReference type="ARBA" id="ARBA00010928"/>
    </source>
</evidence>
<gene>
    <name evidence="7" type="ORF">L207DRAFT_580095</name>
</gene>
<evidence type="ECO:0000256" key="2">
    <source>
        <dbReference type="ARBA" id="ARBA00023002"/>
    </source>
</evidence>
<evidence type="ECO:0000256" key="3">
    <source>
        <dbReference type="ARBA" id="ARBA00038984"/>
    </source>
</evidence>
<dbReference type="GO" id="GO:0047837">
    <property type="term" value="F:D-xylose 1-dehydrogenase (NADP+) activity"/>
    <property type="evidence" value="ECO:0007669"/>
    <property type="project" value="UniProtKB-EC"/>
</dbReference>
<dbReference type="InterPro" id="IPR036291">
    <property type="entry name" value="NAD(P)-bd_dom_sf"/>
</dbReference>
<dbReference type="Proteomes" id="UP000235786">
    <property type="component" value="Unassembled WGS sequence"/>
</dbReference>
<dbReference type="InterPro" id="IPR050984">
    <property type="entry name" value="Gfo/Idh/MocA_domain"/>
</dbReference>